<dbReference type="EMBL" id="LBVC01000010">
    <property type="protein sequence ID" value="KKQ78834.1"/>
    <property type="molecule type" value="Genomic_DNA"/>
</dbReference>
<organism evidence="1 2">
    <name type="scientific">Candidatus Daviesbacteria bacterium GW2011_GWF2_38_6</name>
    <dbReference type="NCBI Taxonomy" id="1618432"/>
    <lineage>
        <taxon>Bacteria</taxon>
        <taxon>Candidatus Daviesiibacteriota</taxon>
    </lineage>
</organism>
<proteinExistence type="predicted"/>
<dbReference type="GO" id="GO:0016020">
    <property type="term" value="C:membrane"/>
    <property type="evidence" value="ECO:0007669"/>
    <property type="project" value="TreeGrafter"/>
</dbReference>
<dbReference type="GO" id="GO:0004377">
    <property type="term" value="F:GDP-Man:Man(3)GlcNAc(2)-PP-Dol alpha-1,2-mannosyltransferase activity"/>
    <property type="evidence" value="ECO:0007669"/>
    <property type="project" value="InterPro"/>
</dbReference>
<feature type="non-terminal residue" evidence="1">
    <location>
        <position position="225"/>
    </location>
</feature>
<comment type="caution">
    <text evidence="1">The sequence shown here is derived from an EMBL/GenBank/DDBJ whole genome shotgun (WGS) entry which is preliminary data.</text>
</comment>
<dbReference type="SUPFAM" id="SSF53756">
    <property type="entry name" value="UDP-Glycosyltransferase/glycogen phosphorylase"/>
    <property type="match status" value="1"/>
</dbReference>
<dbReference type="GO" id="GO:0006487">
    <property type="term" value="P:protein N-linked glycosylation"/>
    <property type="evidence" value="ECO:0007669"/>
    <property type="project" value="TreeGrafter"/>
</dbReference>
<accession>A0A0G0MYW5</accession>
<dbReference type="AlphaFoldDB" id="A0A0G0MYW5"/>
<dbReference type="PANTHER" id="PTHR45919:SF1">
    <property type="entry name" value="GDP-MAN:MAN(3)GLCNAC(2)-PP-DOL ALPHA-1,2-MANNOSYLTRANSFERASE"/>
    <property type="match status" value="1"/>
</dbReference>
<dbReference type="InterPro" id="IPR038013">
    <property type="entry name" value="ALG11"/>
</dbReference>
<dbReference type="PANTHER" id="PTHR45919">
    <property type="entry name" value="GDP-MAN:MAN(3)GLCNAC(2)-PP-DOL ALPHA-1,2-MANNOSYLTRANSFERASE"/>
    <property type="match status" value="1"/>
</dbReference>
<evidence type="ECO:0000313" key="2">
    <source>
        <dbReference type="Proteomes" id="UP000034324"/>
    </source>
</evidence>
<protein>
    <submittedName>
        <fullName evidence="1">Uncharacterized protein</fullName>
    </submittedName>
</protein>
<reference evidence="1 2" key="1">
    <citation type="journal article" date="2015" name="Nature">
        <title>rRNA introns, odd ribosomes, and small enigmatic genomes across a large radiation of phyla.</title>
        <authorList>
            <person name="Brown C.T."/>
            <person name="Hug L.A."/>
            <person name="Thomas B.C."/>
            <person name="Sharon I."/>
            <person name="Castelle C.J."/>
            <person name="Singh A."/>
            <person name="Wilkins M.J."/>
            <person name="Williams K.H."/>
            <person name="Banfield J.F."/>
        </authorList>
    </citation>
    <scope>NUCLEOTIDE SEQUENCE [LARGE SCALE GENOMIC DNA]</scope>
</reference>
<name>A0A0G0MYW5_9BACT</name>
<sequence length="225" mass="25829">MKIAVYSSYLDTFGGGERYIATIAGTLSFDHHVDLLLDKHLTKIGSDYLKSNLSQRFNLNLDKVNIIVDSPIGKDSSFFSRALFLKKYDFLFYLTDGSIFYPTAGKNILHIQSPIEGQPAQSVWGKIKLKKWDLIIYNSKFTRNHSLKNWPLFSKVIYPPVDTESIKPLQKKKYILSVGRFFGYLKDKKHEILIKAFERLKQNKKSLGWSLHLAGAAKEGDENYL</sequence>
<gene>
    <name evidence="1" type="ORF">US99_C0010G0001</name>
</gene>
<dbReference type="Proteomes" id="UP000034324">
    <property type="component" value="Unassembled WGS sequence"/>
</dbReference>
<evidence type="ECO:0000313" key="1">
    <source>
        <dbReference type="EMBL" id="KKQ78834.1"/>
    </source>
</evidence>
<dbReference type="Gene3D" id="3.40.50.2000">
    <property type="entry name" value="Glycogen Phosphorylase B"/>
    <property type="match status" value="1"/>
</dbReference>